<evidence type="ECO:0000313" key="14">
    <source>
        <dbReference type="Proteomes" id="UP001154329"/>
    </source>
</evidence>
<dbReference type="InterPro" id="IPR056744">
    <property type="entry name" value="TRM5/TYW2-like_N"/>
</dbReference>
<accession>A0A9P0NQU0</accession>
<dbReference type="InterPro" id="IPR029063">
    <property type="entry name" value="SAM-dependent_MTases_sf"/>
</dbReference>
<comment type="similarity">
    <text evidence="11">Belongs to the TRM5 / TYW2 family.</text>
</comment>
<keyword evidence="3 11" id="KW-0489">Methyltransferase</keyword>
<evidence type="ECO:0000259" key="12">
    <source>
        <dbReference type="PROSITE" id="PS51684"/>
    </source>
</evidence>
<dbReference type="GO" id="GO:0052906">
    <property type="term" value="F:tRNA (guanine(37)-N1)-methyltransferase activity"/>
    <property type="evidence" value="ECO:0007669"/>
    <property type="project" value="UniProtKB-UniRule"/>
</dbReference>
<gene>
    <name evidence="13" type="ORF">APHIGO_LOCUS11608</name>
</gene>
<reference evidence="13" key="1">
    <citation type="submission" date="2022-02" db="EMBL/GenBank/DDBJ databases">
        <authorList>
            <person name="King R."/>
        </authorList>
    </citation>
    <scope>NUCLEOTIDE SEQUENCE</scope>
</reference>
<keyword evidence="4 11" id="KW-0808">Transferase</keyword>
<comment type="catalytic activity">
    <reaction evidence="10 11">
        <text>guanosine(37) in tRNA + S-adenosyl-L-methionine = N(1)-methylguanosine(37) in tRNA + S-adenosyl-L-homocysteine + H(+)</text>
        <dbReference type="Rhea" id="RHEA:36899"/>
        <dbReference type="Rhea" id="RHEA-COMP:10145"/>
        <dbReference type="Rhea" id="RHEA-COMP:10147"/>
        <dbReference type="ChEBI" id="CHEBI:15378"/>
        <dbReference type="ChEBI" id="CHEBI:57856"/>
        <dbReference type="ChEBI" id="CHEBI:59789"/>
        <dbReference type="ChEBI" id="CHEBI:73542"/>
        <dbReference type="ChEBI" id="CHEBI:74269"/>
        <dbReference type="EC" id="2.1.1.228"/>
    </reaction>
</comment>
<dbReference type="GO" id="GO:0070901">
    <property type="term" value="P:mitochondrial tRNA methylation"/>
    <property type="evidence" value="ECO:0007669"/>
    <property type="project" value="TreeGrafter"/>
</dbReference>
<dbReference type="PROSITE" id="PS51684">
    <property type="entry name" value="SAM_MT_TRM5_TYW2"/>
    <property type="match status" value="1"/>
</dbReference>
<comment type="subcellular location">
    <subcellularLocation>
        <location evidence="11">Mitochondrion matrix</location>
    </subcellularLocation>
    <subcellularLocation>
        <location evidence="11">Nucleus</location>
    </subcellularLocation>
    <subcellularLocation>
        <location evidence="11">Cytoplasm</location>
    </subcellularLocation>
    <text evidence="11">Predominantly in the mitochondria and in the nucleus.</text>
</comment>
<dbReference type="Pfam" id="PF25133">
    <property type="entry name" value="TYW2_N_2"/>
    <property type="match status" value="1"/>
</dbReference>
<dbReference type="OrthoDB" id="408788at2759"/>
<evidence type="ECO:0000256" key="2">
    <source>
        <dbReference type="ARBA" id="ARBA00022490"/>
    </source>
</evidence>
<feature type="binding site" evidence="11">
    <location>
        <begin position="274"/>
        <end position="275"/>
    </location>
    <ligand>
        <name>S-adenosyl-L-methionine</name>
        <dbReference type="ChEBI" id="CHEBI:59789"/>
    </ligand>
</feature>
<comment type="similarity">
    <text evidence="1">Belongs to the class I-like SAM-binding methyltransferase superfamily. TRM5/TYW2 family.</text>
</comment>
<evidence type="ECO:0000256" key="3">
    <source>
        <dbReference type="ARBA" id="ARBA00022603"/>
    </source>
</evidence>
<feature type="domain" description="SAM-dependent methyltransferase TRM5/TYW2-type" evidence="12">
    <location>
        <begin position="147"/>
        <end position="419"/>
    </location>
</feature>
<keyword evidence="14" id="KW-1185">Reference proteome</keyword>
<reference evidence="13" key="2">
    <citation type="submission" date="2022-10" db="EMBL/GenBank/DDBJ databases">
        <authorList>
            <consortium name="ENA_rothamsted_submissions"/>
            <consortium name="culmorum"/>
            <person name="King R."/>
        </authorList>
    </citation>
    <scope>NUCLEOTIDE SEQUENCE</scope>
</reference>
<dbReference type="Gene3D" id="3.40.50.150">
    <property type="entry name" value="Vaccinia Virus protein VP39"/>
    <property type="match status" value="1"/>
</dbReference>
<feature type="binding site" evidence="11">
    <location>
        <begin position="303"/>
        <end position="304"/>
    </location>
    <ligand>
        <name>S-adenosyl-L-methionine</name>
        <dbReference type="ChEBI" id="CHEBI:59789"/>
    </ligand>
</feature>
<keyword evidence="6 11" id="KW-0819">tRNA processing</keyword>
<keyword evidence="7 11" id="KW-0496">Mitochondrion</keyword>
<dbReference type="PANTHER" id="PTHR23245:SF36">
    <property type="entry name" value="TRNA (GUANINE(37)-N1)-METHYLTRANSFERASE"/>
    <property type="match status" value="1"/>
</dbReference>
<evidence type="ECO:0000256" key="9">
    <source>
        <dbReference type="ARBA" id="ARBA00045951"/>
    </source>
</evidence>
<comment type="function">
    <text evidence="11">Specifically methylates the N1 position of guanosine-37 in various cytoplasmic and mitochondrial tRNAs. Methylation is not dependent on the nature of the nucleoside 5' of the target nucleoside. This is the first step in the biosynthesis of wybutosine (yW), a modified base adjacent to the anticodon of tRNAs and required for accurate decoding.</text>
</comment>
<evidence type="ECO:0000256" key="8">
    <source>
        <dbReference type="ARBA" id="ARBA00023242"/>
    </source>
</evidence>
<comment type="function">
    <text evidence="9">Involved in mitochondrial tRNA methylation. Specifically methylates the N1 position of guanosine-37 in various tRNAs. Methylation is not dependent on the nature of the nucleoside 5' of the target nucleoside. This is the first step in the biosynthesis of wybutosine (yW), a modified base adjacent to the anticodon of tRNAs and required for accurate decoding.</text>
</comment>
<dbReference type="InterPro" id="IPR056743">
    <property type="entry name" value="TRM5-TYW2-like_MTfase"/>
</dbReference>
<dbReference type="FunFam" id="3.30.300.110:FF:000001">
    <property type="entry name" value="tRNA (guanine(37)-N1)-methyltransferase"/>
    <property type="match status" value="1"/>
</dbReference>
<evidence type="ECO:0000313" key="13">
    <source>
        <dbReference type="EMBL" id="CAH1738218.1"/>
    </source>
</evidence>
<evidence type="ECO:0000256" key="1">
    <source>
        <dbReference type="ARBA" id="ARBA00009775"/>
    </source>
</evidence>
<organism evidence="13 14">
    <name type="scientific">Aphis gossypii</name>
    <name type="common">Cotton aphid</name>
    <dbReference type="NCBI Taxonomy" id="80765"/>
    <lineage>
        <taxon>Eukaryota</taxon>
        <taxon>Metazoa</taxon>
        <taxon>Ecdysozoa</taxon>
        <taxon>Arthropoda</taxon>
        <taxon>Hexapoda</taxon>
        <taxon>Insecta</taxon>
        <taxon>Pterygota</taxon>
        <taxon>Neoptera</taxon>
        <taxon>Paraneoptera</taxon>
        <taxon>Hemiptera</taxon>
        <taxon>Sternorrhyncha</taxon>
        <taxon>Aphidomorpha</taxon>
        <taxon>Aphidoidea</taxon>
        <taxon>Aphididae</taxon>
        <taxon>Aphidini</taxon>
        <taxon>Aphis</taxon>
        <taxon>Aphis</taxon>
    </lineage>
</organism>
<sequence>MNLITCRQSLRHLINKYHIQSNKTIMNTLLPPDEVRGMKVFNIDKFTKPVTVPVIVINKNYVENANKVLKNYIIKLNNFKPIRNGSNDSECIFYLDPTKFSSCEDLNLTYISTENLNYEQIEVGYNNWNHDEILKAVLPEKSMLSSYSTIGSIIHVNLKPELLDYKNIIGRVLSDKLKGCKSVVNKIDNINNVYRNFEYEIIYGSSDLRTTIKENKCLFDLDFSEVYWNPRLCTEHERILQKLKPGDVLYDVFAGIGPFSIPAAKLRCIVLANDLNPNSCKWLKINKKKNHIKDELLTIINKDGSKFIQEDLKAHCILWSKTITSENKMHVTMNLPAIAVDFVKYFNNLFEWEEISDHSLPILHVYSFVKTDKSYEEGLKSIMEEYLSNIKDDDIQEIIRVRNVAPNKEMVRITFQMRKDIVCKSESIKKRKLNEIKIEDSVKKVKEDS</sequence>
<feature type="binding site" evidence="11">
    <location>
        <position position="334"/>
    </location>
    <ligand>
        <name>S-adenosyl-L-methionine</name>
        <dbReference type="ChEBI" id="CHEBI:59789"/>
    </ligand>
</feature>
<dbReference type="GO" id="GO:0005759">
    <property type="term" value="C:mitochondrial matrix"/>
    <property type="evidence" value="ECO:0007669"/>
    <property type="project" value="UniProtKB-SubCell"/>
</dbReference>
<evidence type="ECO:0000256" key="6">
    <source>
        <dbReference type="ARBA" id="ARBA00022694"/>
    </source>
</evidence>
<keyword evidence="8 11" id="KW-0539">Nucleus</keyword>
<dbReference type="EC" id="2.1.1.228" evidence="11"/>
<dbReference type="HAMAP" id="MF_03152">
    <property type="entry name" value="TRM5"/>
    <property type="match status" value="1"/>
</dbReference>
<dbReference type="SUPFAM" id="SSF53335">
    <property type="entry name" value="S-adenosyl-L-methionine-dependent methyltransferases"/>
    <property type="match status" value="1"/>
</dbReference>
<evidence type="ECO:0000256" key="5">
    <source>
        <dbReference type="ARBA" id="ARBA00022691"/>
    </source>
</evidence>
<dbReference type="Proteomes" id="UP001154329">
    <property type="component" value="Chromosome 4"/>
</dbReference>
<keyword evidence="2 11" id="KW-0963">Cytoplasm</keyword>
<comment type="subunit">
    <text evidence="11">Monomer.</text>
</comment>
<dbReference type="InterPro" id="IPR030382">
    <property type="entry name" value="MeTrfase_TRM5/TYW2"/>
</dbReference>
<feature type="binding site" evidence="11">
    <location>
        <position position="236"/>
    </location>
    <ligand>
        <name>S-adenosyl-L-methionine</name>
        <dbReference type="ChEBI" id="CHEBI:59789"/>
    </ligand>
</feature>
<keyword evidence="5 11" id="KW-0949">S-adenosyl-L-methionine</keyword>
<dbReference type="PANTHER" id="PTHR23245">
    <property type="entry name" value="TRNA METHYLTRANSFERASE"/>
    <property type="match status" value="1"/>
</dbReference>
<proteinExistence type="inferred from homology"/>
<dbReference type="Gene3D" id="3.30.300.110">
    <property type="entry name" value="Met-10+ protein-like domains"/>
    <property type="match status" value="1"/>
</dbReference>
<evidence type="ECO:0000256" key="7">
    <source>
        <dbReference type="ARBA" id="ARBA00023128"/>
    </source>
</evidence>
<evidence type="ECO:0000256" key="4">
    <source>
        <dbReference type="ARBA" id="ARBA00022679"/>
    </source>
</evidence>
<dbReference type="AlphaFoldDB" id="A0A9P0NQU0"/>
<evidence type="ECO:0000256" key="10">
    <source>
        <dbReference type="ARBA" id="ARBA00047783"/>
    </source>
</evidence>
<dbReference type="GO" id="GO:0002939">
    <property type="term" value="P:tRNA N1-guanine methylation"/>
    <property type="evidence" value="ECO:0007669"/>
    <property type="project" value="TreeGrafter"/>
</dbReference>
<dbReference type="InterPro" id="IPR025792">
    <property type="entry name" value="tRNA_Gua_MeTrfase_euk"/>
</dbReference>
<evidence type="ECO:0000256" key="11">
    <source>
        <dbReference type="HAMAP-Rule" id="MF_03152"/>
    </source>
</evidence>
<protein>
    <recommendedName>
        <fullName evidence="11">tRNA (guanine(37)-N1)-methyltransferase</fullName>
        <ecNumber evidence="11">2.1.1.228</ecNumber>
    </recommendedName>
    <alternativeName>
        <fullName evidence="11">M1G-methyltransferase</fullName>
    </alternativeName>
    <alternativeName>
        <fullName evidence="11">tRNA [GM37] methyltransferase</fullName>
    </alternativeName>
    <alternativeName>
        <fullName evidence="11">tRNA methyltransferase 5 homolog</fullName>
    </alternativeName>
</protein>
<dbReference type="EMBL" id="OU899037">
    <property type="protein sequence ID" value="CAH1738218.1"/>
    <property type="molecule type" value="Genomic_DNA"/>
</dbReference>
<dbReference type="Pfam" id="PF02475">
    <property type="entry name" value="TRM5-TYW2_MTfase"/>
    <property type="match status" value="1"/>
</dbReference>
<dbReference type="GO" id="GO:0005634">
    <property type="term" value="C:nucleus"/>
    <property type="evidence" value="ECO:0007669"/>
    <property type="project" value="UniProtKB-SubCell"/>
</dbReference>
<name>A0A9P0NQU0_APHGO</name>